<organism evidence="1 2">
    <name type="scientific">Yimella lutea</name>
    <dbReference type="NCBI Taxonomy" id="587872"/>
    <lineage>
        <taxon>Bacteria</taxon>
        <taxon>Bacillati</taxon>
        <taxon>Actinomycetota</taxon>
        <taxon>Actinomycetes</taxon>
        <taxon>Micrococcales</taxon>
        <taxon>Dermacoccaceae</taxon>
        <taxon>Yimella</taxon>
    </lineage>
</organism>
<accession>A0A542EE69</accession>
<dbReference type="Gene3D" id="3.40.960.10">
    <property type="entry name" value="VSR Endonuclease"/>
    <property type="match status" value="1"/>
</dbReference>
<proteinExistence type="predicted"/>
<dbReference type="InterPro" id="IPR011335">
    <property type="entry name" value="Restrct_endonuc-II-like"/>
</dbReference>
<name>A0A542EE69_9MICO</name>
<protein>
    <recommendedName>
        <fullName evidence="3">Very-short-patch-repair endonuclease</fullName>
    </recommendedName>
</protein>
<dbReference type="OrthoDB" id="5176673at2"/>
<evidence type="ECO:0000313" key="1">
    <source>
        <dbReference type="EMBL" id="TQJ13638.1"/>
    </source>
</evidence>
<evidence type="ECO:0000313" key="2">
    <source>
        <dbReference type="Proteomes" id="UP000320806"/>
    </source>
</evidence>
<evidence type="ECO:0008006" key="3">
    <source>
        <dbReference type="Google" id="ProtNLM"/>
    </source>
</evidence>
<dbReference type="EMBL" id="VFMO01000001">
    <property type="protein sequence ID" value="TQJ13638.1"/>
    <property type="molecule type" value="Genomic_DNA"/>
</dbReference>
<dbReference type="Proteomes" id="UP000320806">
    <property type="component" value="Unassembled WGS sequence"/>
</dbReference>
<reference evidence="1 2" key="1">
    <citation type="submission" date="2019-06" db="EMBL/GenBank/DDBJ databases">
        <title>Sequencing the genomes of 1000 actinobacteria strains.</title>
        <authorList>
            <person name="Klenk H.-P."/>
        </authorList>
    </citation>
    <scope>NUCLEOTIDE SEQUENCE [LARGE SCALE GENOMIC DNA]</scope>
    <source>
        <strain evidence="1 2">DSM 19828</strain>
    </source>
</reference>
<comment type="caution">
    <text evidence="1">The sequence shown here is derived from an EMBL/GenBank/DDBJ whole genome shotgun (WGS) entry which is preliminary data.</text>
</comment>
<keyword evidence="2" id="KW-1185">Reference proteome</keyword>
<dbReference type="AlphaFoldDB" id="A0A542EE69"/>
<gene>
    <name evidence="1" type="ORF">FB459_1064</name>
</gene>
<dbReference type="SUPFAM" id="SSF52980">
    <property type="entry name" value="Restriction endonuclease-like"/>
    <property type="match status" value="1"/>
</dbReference>
<dbReference type="RefSeq" id="WP_141927688.1">
    <property type="nucleotide sequence ID" value="NZ_BAABCI010000033.1"/>
</dbReference>
<sequence length="289" mass="32324">MDVVSWEEVQSRGLGARDVRRLVATGEWTRLRRGWFATRAAADDEDAHRLRAIAYKREYAGRAVISHVSALVHWELPTIDRDLSVVHLSRTVAGKSRRLGDLHLHVALARELQPRDGVEHPAIAALQVAQTDLPAALAAADAAWRRGLLRPDDLELCAPAFLRRKGRVATAQVVEQIDRRHESPGETLTALQLRLAGVAYEPQFDVPDSGQWTPAGRGYRADFRVIGHNVLIEFDGKVKYENGDSVFQEKKREDHLRSLGWIVVRVVWSDLKIPGRVATLVREAVARAS</sequence>